<sequence length="71" mass="8164">PHEDLEAFLQFTWCFKIRKIDQPEVSRDKKPHGEVWTGAIVTSGDCHDTLRDQKIFGDNTCRLSCVTSRVT</sequence>
<comment type="caution">
    <text evidence="1">The sequence shown here is derived from an EMBL/GenBank/DDBJ whole genome shotgun (WGS) entry which is preliminary data.</text>
</comment>
<reference evidence="1 2" key="1">
    <citation type="journal article" date="2023" name="Sci. Data">
        <title>Genome assembly of the Korean intertidal mud-creeper Batillaria attramentaria.</title>
        <authorList>
            <person name="Patra A.K."/>
            <person name="Ho P.T."/>
            <person name="Jun S."/>
            <person name="Lee S.J."/>
            <person name="Kim Y."/>
            <person name="Won Y.J."/>
        </authorList>
    </citation>
    <scope>NUCLEOTIDE SEQUENCE [LARGE SCALE GENOMIC DNA]</scope>
    <source>
        <strain evidence="1">Wonlab-2016</strain>
    </source>
</reference>
<evidence type="ECO:0000313" key="2">
    <source>
        <dbReference type="Proteomes" id="UP001519460"/>
    </source>
</evidence>
<feature type="non-terminal residue" evidence="1">
    <location>
        <position position="1"/>
    </location>
</feature>
<proteinExistence type="predicted"/>
<evidence type="ECO:0000313" key="1">
    <source>
        <dbReference type="EMBL" id="KAK7462586.1"/>
    </source>
</evidence>
<dbReference type="Proteomes" id="UP001519460">
    <property type="component" value="Unassembled WGS sequence"/>
</dbReference>
<name>A0ABD0J6A4_9CAEN</name>
<protein>
    <submittedName>
        <fullName evidence="1">Uncharacterized protein</fullName>
    </submittedName>
</protein>
<gene>
    <name evidence="1" type="ORF">BaRGS_00038380</name>
</gene>
<dbReference type="AlphaFoldDB" id="A0ABD0J6A4"/>
<organism evidence="1 2">
    <name type="scientific">Batillaria attramentaria</name>
    <dbReference type="NCBI Taxonomy" id="370345"/>
    <lineage>
        <taxon>Eukaryota</taxon>
        <taxon>Metazoa</taxon>
        <taxon>Spiralia</taxon>
        <taxon>Lophotrochozoa</taxon>
        <taxon>Mollusca</taxon>
        <taxon>Gastropoda</taxon>
        <taxon>Caenogastropoda</taxon>
        <taxon>Sorbeoconcha</taxon>
        <taxon>Cerithioidea</taxon>
        <taxon>Batillariidae</taxon>
        <taxon>Batillaria</taxon>
    </lineage>
</organism>
<accession>A0ABD0J6A4</accession>
<keyword evidence="2" id="KW-1185">Reference proteome</keyword>
<dbReference type="EMBL" id="JACVVK020000616">
    <property type="protein sequence ID" value="KAK7462586.1"/>
    <property type="molecule type" value="Genomic_DNA"/>
</dbReference>
<feature type="non-terminal residue" evidence="1">
    <location>
        <position position="71"/>
    </location>
</feature>